<dbReference type="InterPro" id="IPR002155">
    <property type="entry name" value="Thiolase"/>
</dbReference>
<proteinExistence type="inferred from homology"/>
<feature type="domain" description="Thiolase N-terminal" evidence="4">
    <location>
        <begin position="15"/>
        <end position="263"/>
    </location>
</feature>
<dbReference type="EMBL" id="UINC01000047">
    <property type="protein sequence ID" value="SUZ48015.1"/>
    <property type="molecule type" value="Genomic_DNA"/>
</dbReference>
<evidence type="ECO:0000256" key="1">
    <source>
        <dbReference type="ARBA" id="ARBA00010982"/>
    </source>
</evidence>
<dbReference type="InterPro" id="IPR020617">
    <property type="entry name" value="Thiolase_C"/>
</dbReference>
<dbReference type="PANTHER" id="PTHR18919:SF107">
    <property type="entry name" value="ACETYL-COA ACETYLTRANSFERASE, CYTOSOLIC"/>
    <property type="match status" value="1"/>
</dbReference>
<comment type="similarity">
    <text evidence="1">Belongs to the thiolase-like superfamily. Thiolase family.</text>
</comment>
<evidence type="ECO:0000256" key="3">
    <source>
        <dbReference type="ARBA" id="ARBA00023315"/>
    </source>
</evidence>
<dbReference type="AlphaFoldDB" id="A0A381N0H8"/>
<dbReference type="Pfam" id="PF00108">
    <property type="entry name" value="Thiolase_N"/>
    <property type="match status" value="1"/>
</dbReference>
<dbReference type="GO" id="GO:0016747">
    <property type="term" value="F:acyltransferase activity, transferring groups other than amino-acyl groups"/>
    <property type="evidence" value="ECO:0007669"/>
    <property type="project" value="InterPro"/>
</dbReference>
<dbReference type="InterPro" id="IPR016039">
    <property type="entry name" value="Thiolase-like"/>
</dbReference>
<evidence type="ECO:0000259" key="5">
    <source>
        <dbReference type="Pfam" id="PF02803"/>
    </source>
</evidence>
<keyword evidence="3" id="KW-0012">Acyltransferase</keyword>
<gene>
    <name evidence="6" type="ORF">METZ01_LOCUS869</name>
</gene>
<dbReference type="Gene3D" id="3.40.47.10">
    <property type="match status" value="2"/>
</dbReference>
<dbReference type="PIRSF" id="PIRSF000429">
    <property type="entry name" value="Ac-CoA_Ac_transf"/>
    <property type="match status" value="1"/>
</dbReference>
<keyword evidence="2" id="KW-0808">Transferase</keyword>
<dbReference type="PANTHER" id="PTHR18919">
    <property type="entry name" value="ACETYL-COA C-ACYLTRANSFERASE"/>
    <property type="match status" value="1"/>
</dbReference>
<dbReference type="SUPFAM" id="SSF53901">
    <property type="entry name" value="Thiolase-like"/>
    <property type="match status" value="2"/>
</dbReference>
<feature type="domain" description="Thiolase C-terminal" evidence="5">
    <location>
        <begin position="278"/>
        <end position="394"/>
    </location>
</feature>
<accession>A0A381N0H8</accession>
<organism evidence="6">
    <name type="scientific">marine metagenome</name>
    <dbReference type="NCBI Taxonomy" id="408172"/>
    <lineage>
        <taxon>unclassified sequences</taxon>
        <taxon>metagenomes</taxon>
        <taxon>ecological metagenomes</taxon>
    </lineage>
</organism>
<protein>
    <recommendedName>
        <fullName evidence="7">Thiolase N-terminal domain-containing protein</fullName>
    </recommendedName>
</protein>
<evidence type="ECO:0000313" key="6">
    <source>
        <dbReference type="EMBL" id="SUZ48015.1"/>
    </source>
</evidence>
<dbReference type="CDD" id="cd00751">
    <property type="entry name" value="thiolase"/>
    <property type="match status" value="1"/>
</dbReference>
<reference evidence="6" key="1">
    <citation type="submission" date="2018-05" db="EMBL/GenBank/DDBJ databases">
        <authorList>
            <person name="Lanie J.A."/>
            <person name="Ng W.-L."/>
            <person name="Kazmierczak K.M."/>
            <person name="Andrzejewski T.M."/>
            <person name="Davidsen T.M."/>
            <person name="Wayne K.J."/>
            <person name="Tettelin H."/>
            <person name="Glass J.I."/>
            <person name="Rusch D."/>
            <person name="Podicherti R."/>
            <person name="Tsui H.-C.T."/>
            <person name="Winkler M.E."/>
        </authorList>
    </citation>
    <scope>NUCLEOTIDE SEQUENCE</scope>
</reference>
<sequence>MLKNAFIPYKGYYSSPFARWQGSFANENAIKLGAETSRRWFEKKQWDPKTIDYLFLGSTVHQPHGFYGGPWASAMMGADNIPGVLISQACSTSTFSIYQAAIGVETGMYETAYCLMSDRCSNGPHSVWPNPGGPGGQLVSEDWVMDNFNRDPWAGGAMIQTAENVAGEAGITREECDAITLRRYAQYQDALADDRAFQKRYMFPVELKISKKETITIEADEGVTETNAEGLEKLRPVMPDGVHTFGSQTHPADGQSAVTVTSREKAAELSEDANVSIQVLSYGYARTKKAHMAMAVAPASQMALDGANIKAGDLTAVKTHNPFASNDLYLAKTIGLDVETMNNYGSSLIFGHPQGPTVARLTMEGIEELALKGGGHLLVAGCAAGDTAAAIVLKVG</sequence>
<evidence type="ECO:0008006" key="7">
    <source>
        <dbReference type="Google" id="ProtNLM"/>
    </source>
</evidence>
<dbReference type="InterPro" id="IPR020616">
    <property type="entry name" value="Thiolase_N"/>
</dbReference>
<dbReference type="Pfam" id="PF02803">
    <property type="entry name" value="Thiolase_C"/>
    <property type="match status" value="1"/>
</dbReference>
<name>A0A381N0H8_9ZZZZ</name>
<evidence type="ECO:0000256" key="2">
    <source>
        <dbReference type="ARBA" id="ARBA00022679"/>
    </source>
</evidence>
<evidence type="ECO:0000259" key="4">
    <source>
        <dbReference type="Pfam" id="PF00108"/>
    </source>
</evidence>